<keyword evidence="2" id="KW-1185">Reference proteome</keyword>
<dbReference type="Proteomes" id="UP000264006">
    <property type="component" value="Chromosome"/>
</dbReference>
<proteinExistence type="predicted"/>
<evidence type="ECO:0000313" key="1">
    <source>
        <dbReference type="EMBL" id="AXV05747.1"/>
    </source>
</evidence>
<reference evidence="1 2" key="1">
    <citation type="submission" date="2018-09" db="EMBL/GenBank/DDBJ databases">
        <title>Complete genome sequence of Euzebya sp. DY32-46 isolated from seawater of Pacific Ocean.</title>
        <authorList>
            <person name="Xu L."/>
            <person name="Wu Y.-H."/>
            <person name="Xu X.-W."/>
        </authorList>
    </citation>
    <scope>NUCLEOTIDE SEQUENCE [LARGE SCALE GENOMIC DNA]</scope>
    <source>
        <strain evidence="1 2">DY32-46</strain>
    </source>
</reference>
<dbReference type="AlphaFoldDB" id="A0A346XU50"/>
<organism evidence="1 2">
    <name type="scientific">Euzebya pacifica</name>
    <dbReference type="NCBI Taxonomy" id="1608957"/>
    <lineage>
        <taxon>Bacteria</taxon>
        <taxon>Bacillati</taxon>
        <taxon>Actinomycetota</taxon>
        <taxon>Nitriliruptoria</taxon>
        <taxon>Euzebyales</taxon>
    </lineage>
</organism>
<sequence length="151" mass="16457">MPWEPTTNGRALRVVDAVAAEEPIAEWAAFLAEWLAVRPGSAGRARLAGTVVVQGVSPGDRWTLRLRAGRVVVTRTTLPCPMCWDRIVRHAPLGEAHRFAHPDPSTVPPADPTFDRLGLHRPCPGDGWRPHATDRIVVWPRGEPSSGTIVA</sequence>
<dbReference type="KEGG" id="euz:DVS28_a1046"/>
<accession>A0A346XU50</accession>
<dbReference type="EMBL" id="CP031165">
    <property type="protein sequence ID" value="AXV05747.1"/>
    <property type="molecule type" value="Genomic_DNA"/>
</dbReference>
<protein>
    <submittedName>
        <fullName evidence="1">Uncharacterized protein</fullName>
    </submittedName>
</protein>
<evidence type="ECO:0000313" key="2">
    <source>
        <dbReference type="Proteomes" id="UP000264006"/>
    </source>
</evidence>
<gene>
    <name evidence="1" type="ORF">DVS28_a1046</name>
</gene>
<name>A0A346XU50_9ACTN</name>